<proteinExistence type="predicted"/>
<organism evidence="1 2">
    <name type="scientific">Ophiophagus hannah</name>
    <name type="common">King cobra</name>
    <name type="synonym">Naja hannah</name>
    <dbReference type="NCBI Taxonomy" id="8665"/>
    <lineage>
        <taxon>Eukaryota</taxon>
        <taxon>Metazoa</taxon>
        <taxon>Chordata</taxon>
        <taxon>Craniata</taxon>
        <taxon>Vertebrata</taxon>
        <taxon>Euteleostomi</taxon>
        <taxon>Lepidosauria</taxon>
        <taxon>Squamata</taxon>
        <taxon>Bifurcata</taxon>
        <taxon>Unidentata</taxon>
        <taxon>Episquamata</taxon>
        <taxon>Toxicofera</taxon>
        <taxon>Serpentes</taxon>
        <taxon>Colubroidea</taxon>
        <taxon>Elapidae</taxon>
        <taxon>Elapinae</taxon>
        <taxon>Ophiophagus</taxon>
    </lineage>
</organism>
<dbReference type="AlphaFoldDB" id="V8NTF3"/>
<dbReference type="OrthoDB" id="10593901at2759"/>
<dbReference type="EMBL" id="AZIM01002089">
    <property type="protein sequence ID" value="ETE64827.1"/>
    <property type="molecule type" value="Genomic_DNA"/>
</dbReference>
<comment type="caution">
    <text evidence="1">The sequence shown here is derived from an EMBL/GenBank/DDBJ whole genome shotgun (WGS) entry which is preliminary data.</text>
</comment>
<dbReference type="Proteomes" id="UP000018936">
    <property type="component" value="Unassembled WGS sequence"/>
</dbReference>
<evidence type="ECO:0000313" key="1">
    <source>
        <dbReference type="EMBL" id="ETE64827.1"/>
    </source>
</evidence>
<evidence type="ECO:0000313" key="2">
    <source>
        <dbReference type="Proteomes" id="UP000018936"/>
    </source>
</evidence>
<protein>
    <submittedName>
        <fullName evidence="1">Uncharacterized protein</fullName>
    </submittedName>
</protein>
<name>V8NTF3_OPHHA</name>
<reference evidence="1 2" key="1">
    <citation type="journal article" date="2013" name="Proc. Natl. Acad. Sci. U.S.A.">
        <title>The king cobra genome reveals dynamic gene evolution and adaptation in the snake venom system.</title>
        <authorList>
            <person name="Vonk F.J."/>
            <person name="Casewell N.R."/>
            <person name="Henkel C.V."/>
            <person name="Heimberg A.M."/>
            <person name="Jansen H.J."/>
            <person name="McCleary R.J."/>
            <person name="Kerkkamp H.M."/>
            <person name="Vos R.A."/>
            <person name="Guerreiro I."/>
            <person name="Calvete J.J."/>
            <person name="Wuster W."/>
            <person name="Woods A.E."/>
            <person name="Logan J.M."/>
            <person name="Harrison R.A."/>
            <person name="Castoe T.A."/>
            <person name="de Koning A.P."/>
            <person name="Pollock D.D."/>
            <person name="Yandell M."/>
            <person name="Calderon D."/>
            <person name="Renjifo C."/>
            <person name="Currier R.B."/>
            <person name="Salgado D."/>
            <person name="Pla D."/>
            <person name="Sanz L."/>
            <person name="Hyder A.S."/>
            <person name="Ribeiro J.M."/>
            <person name="Arntzen J.W."/>
            <person name="van den Thillart G.E."/>
            <person name="Boetzer M."/>
            <person name="Pirovano W."/>
            <person name="Dirks R.P."/>
            <person name="Spaink H.P."/>
            <person name="Duboule D."/>
            <person name="McGlinn E."/>
            <person name="Kini R.M."/>
            <person name="Richardson M.K."/>
        </authorList>
    </citation>
    <scope>NUCLEOTIDE SEQUENCE</scope>
    <source>
        <tissue evidence="1">Blood</tissue>
    </source>
</reference>
<accession>V8NTF3</accession>
<gene>
    <name evidence="1" type="ORF">L345_09401</name>
</gene>
<sequence length="71" mass="7773">MLWIYILTYNRCQKDKNSAPDEASSEPPFSVCENTFPSMGDCSEPITYINDTCNVDFSCDCGMDGSGDGGE</sequence>
<keyword evidence="2" id="KW-1185">Reference proteome</keyword>